<sequence length="76" mass="8964">LLAFRDKKTALQTKLNELESELTQRANLTQAEYEAELDNLEDQISQLTRDLNKEQEHLRLAREDIESLRVKLTIIR</sequence>
<evidence type="ECO:0000313" key="2">
    <source>
        <dbReference type="EMBL" id="CAG8737130.1"/>
    </source>
</evidence>
<name>A0A9N9IJA2_9GLOM</name>
<gene>
    <name evidence="2" type="ORF">DERYTH_LOCUS15662</name>
</gene>
<accession>A0A9N9IJA2</accession>
<feature type="non-terminal residue" evidence="2">
    <location>
        <position position="1"/>
    </location>
</feature>
<organism evidence="2 3">
    <name type="scientific">Dentiscutata erythropus</name>
    <dbReference type="NCBI Taxonomy" id="1348616"/>
    <lineage>
        <taxon>Eukaryota</taxon>
        <taxon>Fungi</taxon>
        <taxon>Fungi incertae sedis</taxon>
        <taxon>Mucoromycota</taxon>
        <taxon>Glomeromycotina</taxon>
        <taxon>Glomeromycetes</taxon>
        <taxon>Diversisporales</taxon>
        <taxon>Gigasporaceae</taxon>
        <taxon>Dentiscutata</taxon>
    </lineage>
</organism>
<keyword evidence="3" id="KW-1185">Reference proteome</keyword>
<reference evidence="2" key="1">
    <citation type="submission" date="2021-06" db="EMBL/GenBank/DDBJ databases">
        <authorList>
            <person name="Kallberg Y."/>
            <person name="Tangrot J."/>
            <person name="Rosling A."/>
        </authorList>
    </citation>
    <scope>NUCLEOTIDE SEQUENCE</scope>
    <source>
        <strain evidence="2">MA453B</strain>
    </source>
</reference>
<evidence type="ECO:0000313" key="3">
    <source>
        <dbReference type="Proteomes" id="UP000789405"/>
    </source>
</evidence>
<feature type="coiled-coil region" evidence="1">
    <location>
        <begin position="1"/>
        <end position="71"/>
    </location>
</feature>
<protein>
    <submittedName>
        <fullName evidence="2">19620_t:CDS:1</fullName>
    </submittedName>
</protein>
<evidence type="ECO:0000256" key="1">
    <source>
        <dbReference type="SAM" id="Coils"/>
    </source>
</evidence>
<dbReference type="Proteomes" id="UP000789405">
    <property type="component" value="Unassembled WGS sequence"/>
</dbReference>
<keyword evidence="1" id="KW-0175">Coiled coil</keyword>
<dbReference type="AlphaFoldDB" id="A0A9N9IJA2"/>
<dbReference type="EMBL" id="CAJVPY010012880">
    <property type="protein sequence ID" value="CAG8737130.1"/>
    <property type="molecule type" value="Genomic_DNA"/>
</dbReference>
<proteinExistence type="predicted"/>
<comment type="caution">
    <text evidence="2">The sequence shown here is derived from an EMBL/GenBank/DDBJ whole genome shotgun (WGS) entry which is preliminary data.</text>
</comment>